<reference evidence="3" key="1">
    <citation type="submission" date="2016-11" db="UniProtKB">
        <authorList>
            <consortium name="WormBaseParasite"/>
        </authorList>
    </citation>
    <scope>IDENTIFICATION</scope>
</reference>
<name>A0A1I8FLI8_9PLAT</name>
<evidence type="ECO:0000313" key="3">
    <source>
        <dbReference type="WBParaSite" id="maker-unitig_39235-snap-gene-0.2-mRNA-1"/>
    </source>
</evidence>
<dbReference type="WBParaSite" id="maker-unitig_39235-snap-gene-0.2-mRNA-1">
    <property type="protein sequence ID" value="maker-unitig_39235-snap-gene-0.2-mRNA-1"/>
    <property type="gene ID" value="maker-unitig_39235-snap-gene-0.2"/>
</dbReference>
<accession>A0A1I8FLI8</accession>
<feature type="chain" id="PRO_5009318733" evidence="1">
    <location>
        <begin position="20"/>
        <end position="47"/>
    </location>
</feature>
<protein>
    <submittedName>
        <fullName evidence="3">Secreted protein</fullName>
    </submittedName>
</protein>
<sequence length="47" mass="5341">MVFTYFCACLCSCPSTIWALTPCSCASWRIWSAMTDRPRSPTSCRSR</sequence>
<evidence type="ECO:0000313" key="2">
    <source>
        <dbReference type="Proteomes" id="UP000095280"/>
    </source>
</evidence>
<keyword evidence="1" id="KW-0732">Signal</keyword>
<evidence type="ECO:0000256" key="1">
    <source>
        <dbReference type="SAM" id="SignalP"/>
    </source>
</evidence>
<proteinExistence type="predicted"/>
<feature type="signal peptide" evidence="1">
    <location>
        <begin position="1"/>
        <end position="19"/>
    </location>
</feature>
<dbReference type="AlphaFoldDB" id="A0A1I8FLI8"/>
<organism evidence="2 3">
    <name type="scientific">Macrostomum lignano</name>
    <dbReference type="NCBI Taxonomy" id="282301"/>
    <lineage>
        <taxon>Eukaryota</taxon>
        <taxon>Metazoa</taxon>
        <taxon>Spiralia</taxon>
        <taxon>Lophotrochozoa</taxon>
        <taxon>Platyhelminthes</taxon>
        <taxon>Rhabditophora</taxon>
        <taxon>Macrostomorpha</taxon>
        <taxon>Macrostomida</taxon>
        <taxon>Macrostomidae</taxon>
        <taxon>Macrostomum</taxon>
    </lineage>
</organism>
<dbReference type="Proteomes" id="UP000095280">
    <property type="component" value="Unplaced"/>
</dbReference>
<keyword evidence="2" id="KW-1185">Reference proteome</keyword>